<comment type="caution">
    <text evidence="2">The sequence shown here is derived from an EMBL/GenBank/DDBJ whole genome shotgun (WGS) entry which is preliminary data.</text>
</comment>
<dbReference type="Proteomes" id="UP001344447">
    <property type="component" value="Unassembled WGS sequence"/>
</dbReference>
<protein>
    <submittedName>
        <fullName evidence="2">Uncharacterized protein</fullName>
    </submittedName>
</protein>
<evidence type="ECO:0000256" key="1">
    <source>
        <dbReference type="SAM" id="SignalP"/>
    </source>
</evidence>
<sequence>MKILNISFLILVILFIAPLIFSQDSTAPHYFFGSLVITRKELSNNQLRALVLNLNSGTLINSDHKRFQVPKDTLQKVVDLLKKLDINGGTLDLRNSSVPAKYEFFMANTQFGKSIIWQDGTESGNEILLEVEGYFNSFASQKNAEKIFNGYDLKNE</sequence>
<proteinExistence type="predicted"/>
<reference evidence="2 3" key="1">
    <citation type="submission" date="2023-11" db="EMBL/GenBank/DDBJ databases">
        <title>Dfirmibasis_genome.</title>
        <authorList>
            <person name="Edelbroek B."/>
            <person name="Kjellin J."/>
            <person name="Jerlstrom-Hultqvist J."/>
            <person name="Soderbom F."/>
        </authorList>
    </citation>
    <scope>NUCLEOTIDE SEQUENCE [LARGE SCALE GENOMIC DNA]</scope>
    <source>
        <strain evidence="2 3">TNS-C-14</strain>
    </source>
</reference>
<evidence type="ECO:0000313" key="3">
    <source>
        <dbReference type="Proteomes" id="UP001344447"/>
    </source>
</evidence>
<dbReference type="AlphaFoldDB" id="A0AAN7TSU4"/>
<name>A0AAN7TSU4_9MYCE</name>
<feature type="chain" id="PRO_5042958882" evidence="1">
    <location>
        <begin position="23"/>
        <end position="156"/>
    </location>
</feature>
<feature type="signal peptide" evidence="1">
    <location>
        <begin position="1"/>
        <end position="22"/>
    </location>
</feature>
<organism evidence="2 3">
    <name type="scientific">Dictyostelium firmibasis</name>
    <dbReference type="NCBI Taxonomy" id="79012"/>
    <lineage>
        <taxon>Eukaryota</taxon>
        <taxon>Amoebozoa</taxon>
        <taxon>Evosea</taxon>
        <taxon>Eumycetozoa</taxon>
        <taxon>Dictyostelia</taxon>
        <taxon>Dictyosteliales</taxon>
        <taxon>Dictyosteliaceae</taxon>
        <taxon>Dictyostelium</taxon>
    </lineage>
</organism>
<keyword evidence="1" id="KW-0732">Signal</keyword>
<dbReference type="EMBL" id="JAVFKY010000008">
    <property type="protein sequence ID" value="KAK5574433.1"/>
    <property type="molecule type" value="Genomic_DNA"/>
</dbReference>
<keyword evidence="3" id="KW-1185">Reference proteome</keyword>
<evidence type="ECO:0000313" key="2">
    <source>
        <dbReference type="EMBL" id="KAK5574433.1"/>
    </source>
</evidence>
<gene>
    <name evidence="2" type="ORF">RB653_009708</name>
</gene>
<accession>A0AAN7TSU4</accession>